<name>A0ABS7M963_9SPHN</name>
<evidence type="ECO:0008006" key="3">
    <source>
        <dbReference type="Google" id="ProtNLM"/>
    </source>
</evidence>
<organism evidence="1 2">
    <name type="scientific">Sphingopyxis jiangsuensis</name>
    <dbReference type="NCBI Taxonomy" id="2871171"/>
    <lineage>
        <taxon>Bacteria</taxon>
        <taxon>Pseudomonadati</taxon>
        <taxon>Pseudomonadota</taxon>
        <taxon>Alphaproteobacteria</taxon>
        <taxon>Sphingomonadales</taxon>
        <taxon>Sphingomonadaceae</taxon>
        <taxon>Sphingopyxis</taxon>
    </lineage>
</organism>
<protein>
    <recommendedName>
        <fullName evidence="3">DUF4139 domain-containing protein</fullName>
    </recommendedName>
</protein>
<dbReference type="PANTHER" id="PTHR38075:SF1">
    <property type="entry name" value="DUF4139 DOMAIN-CONTAINING PROTEIN"/>
    <property type="match status" value="1"/>
</dbReference>
<keyword evidence="2" id="KW-1185">Reference proteome</keyword>
<sequence length="504" mass="53881">MAAPVVTSTAPDSVSVSVFRDPDRDEGGEIDRDWLNGFALISETRTLDLPAGESVVRFEGVAEGMVAVSAIVTGLPGGVVQKNRDAALLSPASLLDGTLGNRVHLRRTKRATGDVTEEEAIIRSGPAGAVVLQTSAGFEALRCTGIPESLVYDGVPKGLTAKPTLSVTTRSPAAQRVTATLTYLSTGFDWASNYVARVAPGGKTLDLFAWLTVANSNGESFADASLSALAGTLNVERDFDELVESPLTPRLNLTCFPTGSGRYGQPLLSPPPPAPAMVGYADEGAENIVVTGMRLRQAKASSPVAVVAEQEDLGDLKLYRVPIPVTVAANGQKQVALLIKDDVPFATIYRLRVDVDDEFDDEAAEILLRMENKKSQKLGIPLPSGQVAVFEQSHGMELLAGEGAIRDHAIGERVDIVIGESGQVRVAIENYATPGKDRHSYRATVSNANPYAVTFELGFDYHEDGQLDSRLRKLPRKDGLPTWTVRVPANATRRFDYRVRASGG</sequence>
<evidence type="ECO:0000313" key="1">
    <source>
        <dbReference type="EMBL" id="MBY4635557.1"/>
    </source>
</evidence>
<accession>A0ABS7M963</accession>
<dbReference type="PANTHER" id="PTHR38075">
    <property type="entry name" value="DUF4139 DOMAIN-CONTAINING PROTEIN"/>
    <property type="match status" value="1"/>
</dbReference>
<reference evidence="1" key="1">
    <citation type="submission" date="2021-08" db="EMBL/GenBank/DDBJ databases">
        <title>Sphingopyxis panaciterrulae sp. nov., isolated from the surface water of the Yellow Sea.</title>
        <authorList>
            <person name="Gao Z."/>
            <person name="Zhang D."/>
            <person name="Zhang A."/>
        </authorList>
    </citation>
    <scope>NUCLEOTIDE SEQUENCE</scope>
    <source>
        <strain evidence="1">XHP0097</strain>
    </source>
</reference>
<evidence type="ECO:0000313" key="2">
    <source>
        <dbReference type="Proteomes" id="UP001166571"/>
    </source>
</evidence>
<proteinExistence type="predicted"/>
<dbReference type="Proteomes" id="UP001166571">
    <property type="component" value="Unassembled WGS sequence"/>
</dbReference>
<dbReference type="RefSeq" id="WP_222135401.1">
    <property type="nucleotide sequence ID" value="NZ_JAILXK010000001.1"/>
</dbReference>
<gene>
    <name evidence="1" type="ORF">K5P26_00180</name>
</gene>
<dbReference type="EMBL" id="JAILXK010000001">
    <property type="protein sequence ID" value="MBY4635557.1"/>
    <property type="molecule type" value="Genomic_DNA"/>
</dbReference>
<comment type="caution">
    <text evidence="1">The sequence shown here is derived from an EMBL/GenBank/DDBJ whole genome shotgun (WGS) entry which is preliminary data.</text>
</comment>